<dbReference type="RefSeq" id="WP_186412702.1">
    <property type="nucleotide sequence ID" value="NZ_FLQY01000397.1"/>
</dbReference>
<keyword evidence="1" id="KW-0812">Transmembrane</keyword>
<feature type="transmembrane region" description="Helical" evidence="1">
    <location>
        <begin position="139"/>
        <end position="159"/>
    </location>
</feature>
<dbReference type="AlphaFoldDB" id="A0A1A8Y1Z5"/>
<organism evidence="2 3">
    <name type="scientific">Candidatus Propionivibrio aalborgensis</name>
    <dbReference type="NCBI Taxonomy" id="1860101"/>
    <lineage>
        <taxon>Bacteria</taxon>
        <taxon>Pseudomonadati</taxon>
        <taxon>Pseudomonadota</taxon>
        <taxon>Betaproteobacteria</taxon>
        <taxon>Rhodocyclales</taxon>
        <taxon>Rhodocyclaceae</taxon>
        <taxon>Propionivibrio</taxon>
    </lineage>
</organism>
<keyword evidence="1" id="KW-1133">Transmembrane helix</keyword>
<protein>
    <submittedName>
        <fullName evidence="2">Uncharacterized protein</fullName>
    </submittedName>
</protein>
<feature type="transmembrane region" description="Helical" evidence="1">
    <location>
        <begin position="103"/>
        <end position="127"/>
    </location>
</feature>
<gene>
    <name evidence="2" type="ORF">PROAA_910021</name>
</gene>
<keyword evidence="1" id="KW-0472">Membrane</keyword>
<evidence type="ECO:0000313" key="3">
    <source>
        <dbReference type="Proteomes" id="UP000199600"/>
    </source>
</evidence>
<accession>A0A1A8Y1Z5</accession>
<evidence type="ECO:0000256" key="1">
    <source>
        <dbReference type="SAM" id="Phobius"/>
    </source>
</evidence>
<reference evidence="2 3" key="1">
    <citation type="submission" date="2016-06" db="EMBL/GenBank/DDBJ databases">
        <authorList>
            <person name="Kjaerup R.B."/>
            <person name="Dalgaard T.S."/>
            <person name="Juul-Madsen H.R."/>
        </authorList>
    </citation>
    <scope>NUCLEOTIDE SEQUENCE [LARGE SCALE GENOMIC DNA]</scope>
    <source>
        <strain evidence="2">2</strain>
    </source>
</reference>
<proteinExistence type="predicted"/>
<dbReference type="InterPro" id="IPR029058">
    <property type="entry name" value="AB_hydrolase_fold"/>
</dbReference>
<keyword evidence="3" id="KW-1185">Reference proteome</keyword>
<sequence>MKQAVVLIHGIGEQKPMDTVRGFVESVLPPSVNDGEQYWSKPDPMSESFELRRLQAVGRNKIHFFEYYWAYQITDTKFRHLTQWLLDLLLRRSCNVPSGLRTIWWLSWILLTGLVIAIASGAVAHFMEANQDRLPYTPISVLLALLLSGVQGFLLYYAGDAARYLSPSPENIAMRQRIRADGVSLLRRLHESGEYDRIVVVGHSLGSVIGYDILTALWRDFNSVYDFQSKEAVLDQLLASNLRPQPVARDALSAIGETLQDLPKDDSTQPLRQALQHAYRSAQFACWKEQCYWGNGWRVTDFITLGSPLAHGMMLLARSDAEFAARKWQRELPTCPPVKDGKRYVYSADQAIDTAGKRKFNPLLLHHAACFAVTRWTNMYFPAYGGLCGDLVGGPLATVFGPGISDVPVKSTGWRRFTPAAHTTYWDKQSDAPASIDAKAAEEFALPSLKQALYLDHAREYKLPDSMTENSVWRTELIALNARIDDPGNIGPGVANFPAEALSERLLHYRAGEPVRGKLGTDGVLEQLKQSTPPRSVVTKKIAITPIGRHVLVTLANAMTQSDDSEQHLRHLRVFSRHHDQWQLEIWHCHEWPEQ</sequence>
<dbReference type="EMBL" id="FLQY01000397">
    <property type="protein sequence ID" value="SBT11160.1"/>
    <property type="molecule type" value="Genomic_DNA"/>
</dbReference>
<dbReference type="Proteomes" id="UP000199600">
    <property type="component" value="Unassembled WGS sequence"/>
</dbReference>
<dbReference type="SUPFAM" id="SSF53474">
    <property type="entry name" value="alpha/beta-Hydrolases"/>
    <property type="match status" value="1"/>
</dbReference>
<name>A0A1A8Y1Z5_9RHOO</name>
<evidence type="ECO:0000313" key="2">
    <source>
        <dbReference type="EMBL" id="SBT11160.1"/>
    </source>
</evidence>